<reference evidence="1 2" key="1">
    <citation type="journal article" date="2022" name="DNA Res.">
        <title>Chromosomal-level genome assembly of the orchid tree Bauhinia variegata (Leguminosae; Cercidoideae) supports the allotetraploid origin hypothesis of Bauhinia.</title>
        <authorList>
            <person name="Zhong Y."/>
            <person name="Chen Y."/>
            <person name="Zheng D."/>
            <person name="Pang J."/>
            <person name="Liu Y."/>
            <person name="Luo S."/>
            <person name="Meng S."/>
            <person name="Qian L."/>
            <person name="Wei D."/>
            <person name="Dai S."/>
            <person name="Zhou R."/>
        </authorList>
    </citation>
    <scope>NUCLEOTIDE SEQUENCE [LARGE SCALE GENOMIC DNA]</scope>
    <source>
        <strain evidence="1">BV-YZ2020</strain>
    </source>
</reference>
<dbReference type="EMBL" id="CM039431">
    <property type="protein sequence ID" value="KAI4338056.1"/>
    <property type="molecule type" value="Genomic_DNA"/>
</dbReference>
<comment type="caution">
    <text evidence="1">The sequence shown here is derived from an EMBL/GenBank/DDBJ whole genome shotgun (WGS) entry which is preliminary data.</text>
</comment>
<evidence type="ECO:0000313" key="2">
    <source>
        <dbReference type="Proteomes" id="UP000828941"/>
    </source>
</evidence>
<protein>
    <submittedName>
        <fullName evidence="1">Uncharacterized protein</fullName>
    </submittedName>
</protein>
<accession>A0ACB9NSX2</accession>
<keyword evidence="2" id="KW-1185">Reference proteome</keyword>
<proteinExistence type="predicted"/>
<sequence length="135" mass="15101">MLFNYISLLFHITFSAGCCYICSNGILMISTTVFILLLDEILVLHNPCVGKLELGARSHGIFPNPHDKVKACIYQVRFFERKGKKLNASKPLHGFSPMGSNQISSLKGCHHMKACNSIGKLPFTMTRLSKQLKIM</sequence>
<gene>
    <name evidence="1" type="ORF">L6164_016410</name>
</gene>
<organism evidence="1 2">
    <name type="scientific">Bauhinia variegata</name>
    <name type="common">Purple orchid tree</name>
    <name type="synonym">Phanera variegata</name>
    <dbReference type="NCBI Taxonomy" id="167791"/>
    <lineage>
        <taxon>Eukaryota</taxon>
        <taxon>Viridiplantae</taxon>
        <taxon>Streptophyta</taxon>
        <taxon>Embryophyta</taxon>
        <taxon>Tracheophyta</taxon>
        <taxon>Spermatophyta</taxon>
        <taxon>Magnoliopsida</taxon>
        <taxon>eudicotyledons</taxon>
        <taxon>Gunneridae</taxon>
        <taxon>Pentapetalae</taxon>
        <taxon>rosids</taxon>
        <taxon>fabids</taxon>
        <taxon>Fabales</taxon>
        <taxon>Fabaceae</taxon>
        <taxon>Cercidoideae</taxon>
        <taxon>Cercideae</taxon>
        <taxon>Bauhiniinae</taxon>
        <taxon>Bauhinia</taxon>
    </lineage>
</organism>
<dbReference type="Proteomes" id="UP000828941">
    <property type="component" value="Chromosome 6"/>
</dbReference>
<evidence type="ECO:0000313" key="1">
    <source>
        <dbReference type="EMBL" id="KAI4338056.1"/>
    </source>
</evidence>
<name>A0ACB9NSX2_BAUVA</name>